<dbReference type="PANTHER" id="PTHR41913">
    <property type="entry name" value="DUF1684 DOMAIN-CONTAINING PROTEIN"/>
    <property type="match status" value="1"/>
</dbReference>
<comment type="caution">
    <text evidence="1">The sequence shown here is derived from an EMBL/GenBank/DDBJ whole genome shotgun (WGS) entry which is preliminary data.</text>
</comment>
<dbReference type="EMBL" id="CAXIXY010000003">
    <property type="protein sequence ID" value="CAL2076813.1"/>
    <property type="molecule type" value="Genomic_DNA"/>
</dbReference>
<proteinExistence type="predicted"/>
<evidence type="ECO:0008006" key="3">
    <source>
        <dbReference type="Google" id="ProtNLM"/>
    </source>
</evidence>
<evidence type="ECO:0000313" key="2">
    <source>
        <dbReference type="Proteomes" id="UP001497416"/>
    </source>
</evidence>
<name>A0ABP1EG43_9FLAO</name>
<dbReference type="RefSeq" id="WP_348709996.1">
    <property type="nucleotide sequence ID" value="NZ_CAXIXY010000003.1"/>
</dbReference>
<gene>
    <name evidence="1" type="ORF">T190607A01A_10424</name>
</gene>
<dbReference type="Pfam" id="PF07920">
    <property type="entry name" value="DUF1684"/>
    <property type="match status" value="1"/>
</dbReference>
<dbReference type="Proteomes" id="UP001497416">
    <property type="component" value="Unassembled WGS sequence"/>
</dbReference>
<dbReference type="InterPro" id="IPR012467">
    <property type="entry name" value="DUF1684"/>
</dbReference>
<keyword evidence="2" id="KW-1185">Reference proteome</keyword>
<evidence type="ECO:0000313" key="1">
    <source>
        <dbReference type="EMBL" id="CAL2076813.1"/>
    </source>
</evidence>
<accession>A0ABP1EG43</accession>
<organism evidence="1 2">
    <name type="scientific">Tenacibaculum platacis</name>
    <dbReference type="NCBI Taxonomy" id="3137852"/>
    <lineage>
        <taxon>Bacteria</taxon>
        <taxon>Pseudomonadati</taxon>
        <taxon>Bacteroidota</taxon>
        <taxon>Flavobacteriia</taxon>
        <taxon>Flavobacteriales</taxon>
        <taxon>Flavobacteriaceae</taxon>
        <taxon>Tenacibaculum</taxon>
    </lineage>
</organism>
<reference evidence="1 2" key="1">
    <citation type="submission" date="2024-05" db="EMBL/GenBank/DDBJ databases">
        <authorList>
            <person name="Duchaud E."/>
        </authorList>
    </citation>
    <scope>NUCLEOTIDE SEQUENCE [LARGE SCALE GENOMIC DNA]</scope>
    <source>
        <strain evidence="1">Ena-SAMPLE-TAB-13-05-2024-13:56:06:370-140302</strain>
    </source>
</reference>
<dbReference type="PANTHER" id="PTHR41913:SF1">
    <property type="entry name" value="DUF1684 DOMAIN-CONTAINING PROTEIN"/>
    <property type="match status" value="1"/>
</dbReference>
<protein>
    <recommendedName>
        <fullName evidence="3">DUF1684 domain-containing protein</fullName>
    </recommendedName>
</protein>
<sequence>MKRFIVALLISQICFSCSGQEKRKPIGETEFQKEMNAKFKDASTSPLTKKGLKEFKGLDFFPVNDKFKVVAKLTKTPEAKVFNFPTTTSRIAKYKKYGVVSFTIDGKEFELDIYKSPNPTPGYRDYLFLPFLDKTNGKTSYRGGRFVEITTKDEQSDGTIIVDFNKAYNPYCAYSDRYSCPITPRDNSLDIAIEAGVMAYKK</sequence>